<dbReference type="Gene3D" id="1.25.40.10">
    <property type="entry name" value="Tetratricopeptide repeat domain"/>
    <property type="match status" value="1"/>
</dbReference>
<dbReference type="SUPFAM" id="SSF48452">
    <property type="entry name" value="TPR-like"/>
    <property type="match status" value="1"/>
</dbReference>
<comment type="caution">
    <text evidence="1">The sequence shown here is derived from an EMBL/GenBank/DDBJ whole genome shotgun (WGS) entry which is preliminary data.</text>
</comment>
<gene>
    <name evidence="1" type="ORF">BC10311_03277</name>
</gene>
<dbReference type="Proteomes" id="UP000195728">
    <property type="component" value="Unassembled WGS sequence"/>
</dbReference>
<dbReference type="InterPro" id="IPR019734">
    <property type="entry name" value="TPR_rpt"/>
</dbReference>
<organism evidence="1 2">
    <name type="scientific">Bacillus wiedmannii</name>
    <dbReference type="NCBI Taxonomy" id="1890302"/>
    <lineage>
        <taxon>Bacteria</taxon>
        <taxon>Bacillati</taxon>
        <taxon>Bacillota</taxon>
        <taxon>Bacilli</taxon>
        <taxon>Bacillales</taxon>
        <taxon>Bacillaceae</taxon>
        <taxon>Bacillus</taxon>
        <taxon>Bacillus cereus group</taxon>
    </lineage>
</organism>
<dbReference type="RefSeq" id="WP_088107198.1">
    <property type="nucleotide sequence ID" value="NZ_FMBG01000015.1"/>
</dbReference>
<accession>A0AB37YTT1</accession>
<protein>
    <submittedName>
        <fullName evidence="1">Response regulator aspartate phosphatase</fullName>
    </submittedName>
</protein>
<dbReference type="Pfam" id="PF13424">
    <property type="entry name" value="TPR_12"/>
    <property type="match status" value="1"/>
</dbReference>
<proteinExistence type="predicted"/>
<dbReference type="SMART" id="SM00028">
    <property type="entry name" value="TPR"/>
    <property type="match status" value="5"/>
</dbReference>
<dbReference type="InterPro" id="IPR011990">
    <property type="entry name" value="TPR-like_helical_dom_sf"/>
</dbReference>
<evidence type="ECO:0000313" key="2">
    <source>
        <dbReference type="Proteomes" id="UP000195728"/>
    </source>
</evidence>
<name>A0AB37YTT1_9BACI</name>
<dbReference type="AlphaFoldDB" id="A0AB37YTT1"/>
<evidence type="ECO:0000313" key="1">
    <source>
        <dbReference type="EMBL" id="SCC43686.1"/>
    </source>
</evidence>
<dbReference type="EMBL" id="FMBG01000015">
    <property type="protein sequence ID" value="SCC43686.1"/>
    <property type="molecule type" value="Genomic_DNA"/>
</dbReference>
<reference evidence="1 2" key="1">
    <citation type="submission" date="2016-08" db="EMBL/GenBank/DDBJ databases">
        <authorList>
            <person name="Loux V."/>
            <person name="Rue O."/>
        </authorList>
    </citation>
    <scope>NUCLEOTIDE SEQUENCE [LARGE SCALE GENOMIC DNA]</scope>
    <source>
        <strain evidence="1 2">WSBC_10311</strain>
    </source>
</reference>
<sequence>MNVLVKRNDKITKLLNEWYIEIRARRISQAHRLKEEIDKKIINIEEDQNLLLYYSLLDFRFQYIVDNLGVSASSFDKVEAFEIPTNNFLTYYYHFFKAIHTSGIGNYAIAKEHFDKAESLLELVPDEIEKAEFYYKLGAFHYDIYESLNSVKYTSKAKEIFEQHENYERNVGFCENLLGTACTKLKEWALSEEHLIKAMDIFQKLDEEKYILMVRHNLGYMYSSQNLSPLAIRYLSEVINHNPKHHKAIFLKAREHYKLNEPDTAKDLVDKGYSICLELGNTEYIHLFSILNCLISNVSGEDLEKTALEGISYFESESLYEYVEDSQEYLAVKFYEERNHIKSSEYFYQATKIRQKIKERESLK</sequence>
<dbReference type="Pfam" id="PF18801">
    <property type="entry name" value="RapH_N"/>
    <property type="match status" value="1"/>
</dbReference>